<dbReference type="EMBL" id="LUGG01000014">
    <property type="protein sequence ID" value="OBZ70137.1"/>
    <property type="molecule type" value="Genomic_DNA"/>
</dbReference>
<proteinExistence type="predicted"/>
<evidence type="ECO:0000256" key="1">
    <source>
        <dbReference type="SAM" id="Phobius"/>
    </source>
</evidence>
<reference evidence="2 3" key="1">
    <citation type="submission" date="2016-03" db="EMBL/GenBank/DDBJ databases">
        <title>Whole genome sequencing of Grifola frondosa 9006-11.</title>
        <authorList>
            <person name="Min B."/>
            <person name="Park H."/>
            <person name="Kim J.-G."/>
            <person name="Cho H."/>
            <person name="Oh Y.-L."/>
            <person name="Kong W.-S."/>
            <person name="Choi I.-G."/>
        </authorList>
    </citation>
    <scope>NUCLEOTIDE SEQUENCE [LARGE SCALE GENOMIC DNA]</scope>
    <source>
        <strain evidence="2 3">9006-11</strain>
    </source>
</reference>
<feature type="transmembrane region" description="Helical" evidence="1">
    <location>
        <begin position="337"/>
        <end position="360"/>
    </location>
</feature>
<dbReference type="AlphaFoldDB" id="A0A1C7M114"/>
<evidence type="ECO:0000313" key="3">
    <source>
        <dbReference type="Proteomes" id="UP000092993"/>
    </source>
</evidence>
<evidence type="ECO:0000313" key="2">
    <source>
        <dbReference type="EMBL" id="OBZ70137.1"/>
    </source>
</evidence>
<name>A0A1C7M114_GRIFR</name>
<accession>A0A1C7M114</accession>
<gene>
    <name evidence="2" type="ORF">A0H81_09815</name>
</gene>
<dbReference type="Proteomes" id="UP000092993">
    <property type="component" value="Unassembled WGS sequence"/>
</dbReference>
<protein>
    <submittedName>
        <fullName evidence="2">Uncharacterized protein</fullName>
    </submittedName>
</protein>
<keyword evidence="1" id="KW-1133">Transmembrane helix</keyword>
<sequence length="417" mass="47688">MQYIPPDWEAVVSSDEDSSIFFTHRECKCVLLASEGEPGDPDLVIDQNSIRYWWIVERFPMHLYRLPRDAVKLFLSALAHATTEAVLEQQETVFPFKLMQIERLVQLYRDLKRATETDLEAIPVLIRHTANTLYTIEGARVRVSHCSRWDWRRKYTKRERSWISAAAEWLLTVIFVGVHKMYDARLVRIRDNRGVRVFEFRKFINNCLAEWGDTNLLAVVFTVANIAFQQIPGINKLQTTASLVSSVFAVLSVASGVHHIWQHRPKRNVDVIDAIKYMNHTRTWASEETQTEVDGDLIVLSCFLAIPIVSLFWSLIAFLVALLALCMQSTEPWAKPVLGSIFGAVIVSSLSTMLFFGLIWGKQHGQLVSSKLPVDQSAVANMNWADKVAKVWISLEMLSYLGFRHFLPKSGEEMSQT</sequence>
<dbReference type="OrthoDB" id="3166422at2759"/>
<organism evidence="2 3">
    <name type="scientific">Grifola frondosa</name>
    <name type="common">Maitake</name>
    <name type="synonym">Polyporus frondosus</name>
    <dbReference type="NCBI Taxonomy" id="5627"/>
    <lineage>
        <taxon>Eukaryota</taxon>
        <taxon>Fungi</taxon>
        <taxon>Dikarya</taxon>
        <taxon>Basidiomycota</taxon>
        <taxon>Agaricomycotina</taxon>
        <taxon>Agaricomycetes</taxon>
        <taxon>Polyporales</taxon>
        <taxon>Grifolaceae</taxon>
        <taxon>Grifola</taxon>
    </lineage>
</organism>
<keyword evidence="3" id="KW-1185">Reference proteome</keyword>
<feature type="transmembrane region" description="Helical" evidence="1">
    <location>
        <begin position="297"/>
        <end position="325"/>
    </location>
</feature>
<keyword evidence="1" id="KW-0812">Transmembrane</keyword>
<comment type="caution">
    <text evidence="2">The sequence shown here is derived from an EMBL/GenBank/DDBJ whole genome shotgun (WGS) entry which is preliminary data.</text>
</comment>
<keyword evidence="1" id="KW-0472">Membrane</keyword>